<comment type="caution">
    <text evidence="2">The sequence shown here is derived from an EMBL/GenBank/DDBJ whole genome shotgun (WGS) entry which is preliminary data.</text>
</comment>
<feature type="region of interest" description="Disordered" evidence="1">
    <location>
        <begin position="461"/>
        <end position="491"/>
    </location>
</feature>
<dbReference type="EMBL" id="JARAOO010000006">
    <property type="protein sequence ID" value="KAJ7963996.1"/>
    <property type="molecule type" value="Genomic_DNA"/>
</dbReference>
<keyword evidence="3" id="KW-1185">Reference proteome</keyword>
<evidence type="ECO:0000313" key="3">
    <source>
        <dbReference type="Proteomes" id="UP001163823"/>
    </source>
</evidence>
<proteinExistence type="predicted"/>
<reference evidence="2" key="1">
    <citation type="journal article" date="2023" name="Science">
        <title>Elucidation of the pathway for biosynthesis of saponin adjuvants from the soapbark tree.</title>
        <authorList>
            <person name="Reed J."/>
            <person name="Orme A."/>
            <person name="El-Demerdash A."/>
            <person name="Owen C."/>
            <person name="Martin L.B.B."/>
            <person name="Misra R.C."/>
            <person name="Kikuchi S."/>
            <person name="Rejzek M."/>
            <person name="Martin A.C."/>
            <person name="Harkess A."/>
            <person name="Leebens-Mack J."/>
            <person name="Louveau T."/>
            <person name="Stephenson M.J."/>
            <person name="Osbourn A."/>
        </authorList>
    </citation>
    <scope>NUCLEOTIDE SEQUENCE</scope>
    <source>
        <strain evidence="2">S10</strain>
    </source>
</reference>
<gene>
    <name evidence="2" type="ORF">O6P43_013871</name>
</gene>
<name>A0AAD7LTD8_QUISA</name>
<protein>
    <submittedName>
        <fullName evidence="2">Transposon protein, putative, CACTA, En/Spm sub-class</fullName>
    </submittedName>
</protein>
<dbReference type="PANTHER" id="PTHR10775">
    <property type="entry name" value="OS08G0208400 PROTEIN"/>
    <property type="match status" value="1"/>
</dbReference>
<dbReference type="KEGG" id="qsa:O6P43_013871"/>
<dbReference type="Pfam" id="PF02992">
    <property type="entry name" value="Transposase_21"/>
    <property type="match status" value="1"/>
</dbReference>
<organism evidence="2 3">
    <name type="scientific">Quillaja saponaria</name>
    <name type="common">Soap bark tree</name>
    <dbReference type="NCBI Taxonomy" id="32244"/>
    <lineage>
        <taxon>Eukaryota</taxon>
        <taxon>Viridiplantae</taxon>
        <taxon>Streptophyta</taxon>
        <taxon>Embryophyta</taxon>
        <taxon>Tracheophyta</taxon>
        <taxon>Spermatophyta</taxon>
        <taxon>Magnoliopsida</taxon>
        <taxon>eudicotyledons</taxon>
        <taxon>Gunneridae</taxon>
        <taxon>Pentapetalae</taxon>
        <taxon>rosids</taxon>
        <taxon>fabids</taxon>
        <taxon>Fabales</taxon>
        <taxon>Quillajaceae</taxon>
        <taxon>Quillaja</taxon>
    </lineage>
</organism>
<dbReference type="Proteomes" id="UP001163823">
    <property type="component" value="Chromosome 6"/>
</dbReference>
<feature type="compositionally biased region" description="Acidic residues" evidence="1">
    <location>
        <begin position="472"/>
        <end position="491"/>
    </location>
</feature>
<accession>A0AAD7LTD8</accession>
<dbReference type="InterPro" id="IPR004242">
    <property type="entry name" value="Transposase_21"/>
</dbReference>
<evidence type="ECO:0000256" key="1">
    <source>
        <dbReference type="SAM" id="MobiDB-lite"/>
    </source>
</evidence>
<dbReference type="AlphaFoldDB" id="A0AAD7LTD8"/>
<evidence type="ECO:0000313" key="2">
    <source>
        <dbReference type="EMBL" id="KAJ7963996.1"/>
    </source>
</evidence>
<dbReference type="PANTHER" id="PTHR10775:SF183">
    <property type="entry name" value="TRANSPOSON, EN_SPM-LIKE, TRANSPOSASE-ASSOCIATED DOMAIN PROTEIN-RELATED"/>
    <property type="match status" value="1"/>
</dbReference>
<sequence length="491" mass="57226">MVDKTARHMRWHIEGIRRDPNLITHPSDAEAWKKFDVSHPNFASEIRNVRLGLSTVGFNPFENSSVLVTCWPVFITLYNLPPSMCMKRTSIFLTLVIPGPNSPKKHLDVYLRPLVDELKILWDEGVFTFDAYKKQNFLMRASLLWTISDFPAYGMLSGWSTQGRLACPICMERTKSFYLKNGGKCCWFDCHQQFLPMDHRFGRNKNDFKKGIVEKSPPPLRLSGIEVKTRVFKHPQITFSRKSGRQKHRGFGKNHNWTKRSIFLELSYWETNLIRYNLDVMHIEKNVFDNVFKTLMNVKEKTKDNPKAHEDLRLLCKRPELELYKHGDKLMKPKAVYVLTDDQIKEVCEWLKQLRFPDGYVSNIARCVNVTEKKLYSMKSHDCHVFLQRLLPLATRDFLPKPIWGALAELSHFGVDICSTEIQADHMLQLEADIVEILFVLFDGGIMEEVNLNELTPRTKKRTRNELQENVDVGDDDDDINDEEDEAEEAE</sequence>